<organism evidence="2 3">
    <name type="scientific">Euphydryas editha</name>
    <name type="common">Edith's checkerspot</name>
    <dbReference type="NCBI Taxonomy" id="104508"/>
    <lineage>
        <taxon>Eukaryota</taxon>
        <taxon>Metazoa</taxon>
        <taxon>Ecdysozoa</taxon>
        <taxon>Arthropoda</taxon>
        <taxon>Hexapoda</taxon>
        <taxon>Insecta</taxon>
        <taxon>Pterygota</taxon>
        <taxon>Neoptera</taxon>
        <taxon>Endopterygota</taxon>
        <taxon>Lepidoptera</taxon>
        <taxon>Glossata</taxon>
        <taxon>Ditrysia</taxon>
        <taxon>Papilionoidea</taxon>
        <taxon>Nymphalidae</taxon>
        <taxon>Nymphalinae</taxon>
        <taxon>Euphydryas</taxon>
    </lineage>
</organism>
<evidence type="ECO:0000313" key="3">
    <source>
        <dbReference type="Proteomes" id="UP001153954"/>
    </source>
</evidence>
<feature type="region of interest" description="Disordered" evidence="1">
    <location>
        <begin position="84"/>
        <end position="110"/>
    </location>
</feature>
<protein>
    <submittedName>
        <fullName evidence="2">Uncharacterized protein</fullName>
    </submittedName>
</protein>
<feature type="region of interest" description="Disordered" evidence="1">
    <location>
        <begin position="193"/>
        <end position="215"/>
    </location>
</feature>
<dbReference type="EMBL" id="CAKOGL010000010">
    <property type="protein sequence ID" value="CAH2091318.1"/>
    <property type="molecule type" value="Genomic_DNA"/>
</dbReference>
<sequence>MAPSIHPPCTPTASCTPVRCHPTPPPCQNPEKCLKKTTSKGIRPCRSAVSIMATKSKTSCGSCGKFKNTTSDPRNVKAVEKFLKKKSKEAKMKKKDRLTGSQSYTNYSKKQGSTRSKAECCHAVNSTKSLKPCISEPTCSVHKHRPRPAPCPDPDKCYKRCKKSKTKCPSAMDTVSRMGSPCECARVQSKDSRLSNKRTNKTHKKRIQKAYKQRSMESRWRREKKCCTIL</sequence>
<accession>A0AAU9TWE3</accession>
<dbReference type="AlphaFoldDB" id="A0AAU9TWE3"/>
<feature type="region of interest" description="Disordered" evidence="1">
    <location>
        <begin position="1"/>
        <end position="29"/>
    </location>
</feature>
<proteinExistence type="predicted"/>
<feature type="compositionally biased region" description="Polar residues" evidence="1">
    <location>
        <begin position="99"/>
        <end position="110"/>
    </location>
</feature>
<gene>
    <name evidence="2" type="ORF">EEDITHA_LOCUS7194</name>
</gene>
<dbReference type="Proteomes" id="UP001153954">
    <property type="component" value="Unassembled WGS sequence"/>
</dbReference>
<reference evidence="2" key="1">
    <citation type="submission" date="2022-03" db="EMBL/GenBank/DDBJ databases">
        <authorList>
            <person name="Tunstrom K."/>
        </authorList>
    </citation>
    <scope>NUCLEOTIDE SEQUENCE</scope>
</reference>
<keyword evidence="3" id="KW-1185">Reference proteome</keyword>
<name>A0AAU9TWE3_EUPED</name>
<evidence type="ECO:0000256" key="1">
    <source>
        <dbReference type="SAM" id="MobiDB-lite"/>
    </source>
</evidence>
<comment type="caution">
    <text evidence="2">The sequence shown here is derived from an EMBL/GenBank/DDBJ whole genome shotgun (WGS) entry which is preliminary data.</text>
</comment>
<feature type="compositionally biased region" description="Pro residues" evidence="1">
    <location>
        <begin position="1"/>
        <end position="10"/>
    </location>
</feature>
<feature type="compositionally biased region" description="Basic residues" evidence="1">
    <location>
        <begin position="84"/>
        <end position="96"/>
    </location>
</feature>
<evidence type="ECO:0000313" key="2">
    <source>
        <dbReference type="EMBL" id="CAH2091318.1"/>
    </source>
</evidence>
<feature type="compositionally biased region" description="Basic residues" evidence="1">
    <location>
        <begin position="195"/>
        <end position="212"/>
    </location>
</feature>